<feature type="non-terminal residue" evidence="1">
    <location>
        <position position="26"/>
    </location>
</feature>
<dbReference type="Proteomes" id="UP000238392">
    <property type="component" value="Unassembled WGS sequence"/>
</dbReference>
<reference evidence="1 3" key="1">
    <citation type="submission" date="2018-03" db="EMBL/GenBank/DDBJ databases">
        <title>Genomic Encyclopedia of Archaeal and Bacterial Type Strains, Phase II (KMG-II): from individual species to whole genera.</title>
        <authorList>
            <person name="Goeker M."/>
        </authorList>
    </citation>
    <scope>NUCLEOTIDE SEQUENCE [LARGE SCALE GENOMIC DNA]</scope>
    <source>
        <strain evidence="1 3">DSM 100212</strain>
    </source>
</reference>
<proteinExistence type="predicted"/>
<name>A0A2T0WG59_9RHOB</name>
<evidence type="ECO:0000313" key="3">
    <source>
        <dbReference type="Proteomes" id="UP000238392"/>
    </source>
</evidence>
<evidence type="ECO:0000313" key="1">
    <source>
        <dbReference type="EMBL" id="PRY85655.1"/>
    </source>
</evidence>
<sequence>MSVVKRGGVYHLRRRVPVRFSNIETR</sequence>
<evidence type="ECO:0000313" key="2">
    <source>
        <dbReference type="EMBL" id="PRY94349.1"/>
    </source>
</evidence>
<comment type="caution">
    <text evidence="1">The sequence shown here is derived from an EMBL/GenBank/DDBJ whole genome shotgun (WGS) entry which is preliminary data.</text>
</comment>
<organism evidence="1 3">
    <name type="scientific">Donghicola tyrosinivorans</name>
    <dbReference type="NCBI Taxonomy" id="1652492"/>
    <lineage>
        <taxon>Bacteria</taxon>
        <taxon>Pseudomonadati</taxon>
        <taxon>Pseudomonadota</taxon>
        <taxon>Alphaproteobacteria</taxon>
        <taxon>Rhodobacterales</taxon>
        <taxon>Roseobacteraceae</taxon>
        <taxon>Donghicola</taxon>
    </lineage>
</organism>
<keyword evidence="3" id="KW-1185">Reference proteome</keyword>
<accession>A0A2T0WG59</accession>
<gene>
    <name evidence="2" type="ORF">CLV74_101488</name>
    <name evidence="1" type="ORF">CLV74_115110</name>
</gene>
<dbReference type="EMBL" id="PVTQ01000001">
    <property type="protein sequence ID" value="PRY94349.1"/>
    <property type="molecule type" value="Genomic_DNA"/>
</dbReference>
<dbReference type="AlphaFoldDB" id="A0A2T0WG59"/>
<protein>
    <submittedName>
        <fullName evidence="1">Uncharacterized protein</fullName>
    </submittedName>
</protein>
<dbReference type="EMBL" id="PVTQ01000015">
    <property type="protein sequence ID" value="PRY85655.1"/>
    <property type="molecule type" value="Genomic_DNA"/>
</dbReference>